<evidence type="ECO:0000313" key="1">
    <source>
        <dbReference type="EMBL" id="VEL11671.1"/>
    </source>
</evidence>
<dbReference type="Proteomes" id="UP000784294">
    <property type="component" value="Unassembled WGS sequence"/>
</dbReference>
<organism evidence="1 2">
    <name type="scientific">Protopolystoma xenopodis</name>
    <dbReference type="NCBI Taxonomy" id="117903"/>
    <lineage>
        <taxon>Eukaryota</taxon>
        <taxon>Metazoa</taxon>
        <taxon>Spiralia</taxon>
        <taxon>Lophotrochozoa</taxon>
        <taxon>Platyhelminthes</taxon>
        <taxon>Monogenea</taxon>
        <taxon>Polyopisthocotylea</taxon>
        <taxon>Polystomatidea</taxon>
        <taxon>Polystomatidae</taxon>
        <taxon>Protopolystoma</taxon>
    </lineage>
</organism>
<evidence type="ECO:0000313" key="2">
    <source>
        <dbReference type="Proteomes" id="UP000784294"/>
    </source>
</evidence>
<name>A0A3S5A0H2_9PLAT</name>
<dbReference type="AlphaFoldDB" id="A0A3S5A0H2"/>
<sequence length="119" mass="12797">MRPECDDEPAMPLSDCVVLTTAICPSCSHPSLTCASSQTKRRPVDRLSDTRLMPRRLRLGGASADRGHDELVEAEILSFGSLVDGSFVKAGLVATLGLQATIVKRDHVALATQAEHTIR</sequence>
<gene>
    <name evidence="1" type="ORF">PXEA_LOCUS5111</name>
</gene>
<comment type="caution">
    <text evidence="1">The sequence shown here is derived from an EMBL/GenBank/DDBJ whole genome shotgun (WGS) entry which is preliminary data.</text>
</comment>
<dbReference type="EMBL" id="CAAALY010012487">
    <property type="protein sequence ID" value="VEL11671.1"/>
    <property type="molecule type" value="Genomic_DNA"/>
</dbReference>
<reference evidence="1" key="1">
    <citation type="submission" date="2018-11" db="EMBL/GenBank/DDBJ databases">
        <authorList>
            <consortium name="Pathogen Informatics"/>
        </authorList>
    </citation>
    <scope>NUCLEOTIDE SEQUENCE</scope>
</reference>
<proteinExistence type="predicted"/>
<accession>A0A3S5A0H2</accession>
<keyword evidence="2" id="KW-1185">Reference proteome</keyword>
<protein>
    <submittedName>
        <fullName evidence="1">Uncharacterized protein</fullName>
    </submittedName>
</protein>